<dbReference type="PANTHER" id="PTHR13939">
    <property type="entry name" value="NICOTINAMIDE-NUCLEOTIDE AMIDOHYDROLASE PNCC"/>
    <property type="match status" value="1"/>
</dbReference>
<dbReference type="EMBL" id="CP006664">
    <property type="protein sequence ID" value="AIJ06850.1"/>
    <property type="molecule type" value="Genomic_DNA"/>
</dbReference>
<reference evidence="3 4" key="1">
    <citation type="journal article" date="2012" name="PLoS ONE">
        <title>Edwardsiella comparative phylogenomics reveal the new intra/inter-species taxonomic relationships, virulence evolution and niche adaptation mechanisms.</title>
        <authorList>
            <person name="Yang M."/>
            <person name="Lv Y."/>
            <person name="Xiao J."/>
            <person name="Wu H."/>
            <person name="Zheng H."/>
            <person name="Liu Q."/>
            <person name="Zhang Y."/>
            <person name="Wang Q."/>
        </authorList>
    </citation>
    <scope>NUCLEOTIDE SEQUENCE [LARGE SCALE GENOMIC DNA]</scope>
    <source>
        <strain evidence="4">080813</strain>
    </source>
</reference>
<evidence type="ECO:0000256" key="1">
    <source>
        <dbReference type="HAMAP-Rule" id="MF_00226"/>
    </source>
</evidence>
<dbReference type="HAMAP" id="MF_00226_B">
    <property type="entry name" value="CinA_B"/>
    <property type="match status" value="1"/>
</dbReference>
<accession>A0A076LE93</accession>
<dbReference type="NCBIfam" id="TIGR00200">
    <property type="entry name" value="cinA_nterm"/>
    <property type="match status" value="1"/>
</dbReference>
<dbReference type="Pfam" id="PF00994">
    <property type="entry name" value="MoCF_biosynth"/>
    <property type="match status" value="1"/>
</dbReference>
<dbReference type="RefSeq" id="WP_034162598.1">
    <property type="nucleotide sequence ID" value="NZ_CP006664.1"/>
</dbReference>
<dbReference type="NCBIfam" id="NF002978">
    <property type="entry name" value="PRK03673.1"/>
    <property type="match status" value="1"/>
</dbReference>
<dbReference type="GeneID" id="33938151"/>
<dbReference type="InterPro" id="IPR036425">
    <property type="entry name" value="MoaB/Mog-like_dom_sf"/>
</dbReference>
<sequence length="400" mass="43182">MLRVEMLSSGDEVLHGHILDSNAAWLGRWLFERGVPLCGRATVGDEIAALCAAIEGAARRADVLIVNGGLGPTRDDLSAQAAAQALGVALEENDAWMARMQAWFAQRGRSMPPSNRKQAWLPAGAEVLDNPIGTACGFVVTLHKCIVFFTPGVPSEFMMMVEQQILPRLRQRFRLPPPPLCLRLSTFGRTESGLAEQLDTLALPPGCTLGYRSASPIIELKLTGPAGQAAAMEAAWARIRAAVAENLLFDGCDGVAARAAAALRRAGVTLALSEQFSAGLIHCWLRAADAPLANGELLAHEGHPTLEQVMGRARMLSAGRAGALTLASGELLEDTLTLALHTPRRSFGQTLCFPSARHSQTLRREACATLALDMLCRYLDGRSPFGRYEWPRCLERREEA</sequence>
<proteinExistence type="inferred from homology"/>
<dbReference type="Proteomes" id="UP000028681">
    <property type="component" value="Chromosome"/>
</dbReference>
<dbReference type="SUPFAM" id="SSF53218">
    <property type="entry name" value="Molybdenum cofactor biosynthesis proteins"/>
    <property type="match status" value="1"/>
</dbReference>
<dbReference type="AlphaFoldDB" id="A0A076LE93"/>
<gene>
    <name evidence="3" type="primary">cinA</name>
    <name evidence="3" type="ORF">ETEE_0372</name>
</gene>
<comment type="similarity">
    <text evidence="1">Belongs to the CinA family.</text>
</comment>
<dbReference type="KEGG" id="ete:ETEE_0372"/>
<name>A0A076LE93_9GAMM</name>
<dbReference type="SMART" id="SM00852">
    <property type="entry name" value="MoCF_biosynth"/>
    <property type="match status" value="1"/>
</dbReference>
<dbReference type="InterPro" id="IPR050101">
    <property type="entry name" value="CinA"/>
</dbReference>
<organism evidence="3 4">
    <name type="scientific">Edwardsiella anguillarum ET080813</name>
    <dbReference type="NCBI Taxonomy" id="667120"/>
    <lineage>
        <taxon>Bacteria</taxon>
        <taxon>Pseudomonadati</taxon>
        <taxon>Pseudomonadota</taxon>
        <taxon>Gammaproteobacteria</taxon>
        <taxon>Enterobacterales</taxon>
        <taxon>Hafniaceae</taxon>
        <taxon>Edwardsiella</taxon>
    </lineage>
</organism>
<dbReference type="InterPro" id="IPR001453">
    <property type="entry name" value="MoaB/Mog_dom"/>
</dbReference>
<dbReference type="NCBIfam" id="TIGR00177">
    <property type="entry name" value="molyb_syn"/>
    <property type="match status" value="1"/>
</dbReference>
<evidence type="ECO:0000313" key="4">
    <source>
        <dbReference type="Proteomes" id="UP000028681"/>
    </source>
</evidence>
<protein>
    <recommendedName>
        <fullName evidence="1">CinA-like protein</fullName>
    </recommendedName>
</protein>
<dbReference type="CDD" id="cd00885">
    <property type="entry name" value="cinA"/>
    <property type="match status" value="1"/>
</dbReference>
<feature type="domain" description="MoaB/Mog" evidence="2">
    <location>
        <begin position="5"/>
        <end position="172"/>
    </location>
</feature>
<dbReference type="InterPro" id="IPR008135">
    <property type="entry name" value="Competence-induced_CinA"/>
</dbReference>
<dbReference type="Gene3D" id="3.40.980.10">
    <property type="entry name" value="MoaB/Mog-like domain"/>
    <property type="match status" value="1"/>
</dbReference>
<dbReference type="PANTHER" id="PTHR13939:SF0">
    <property type="entry name" value="NMN AMIDOHYDROLASE-LIKE PROTEIN YFAY"/>
    <property type="match status" value="1"/>
</dbReference>
<evidence type="ECO:0000313" key="3">
    <source>
        <dbReference type="EMBL" id="AIJ06850.1"/>
    </source>
</evidence>
<dbReference type="PIRSF" id="PIRSF006728">
    <property type="entry name" value="CinA"/>
    <property type="match status" value="1"/>
</dbReference>
<dbReference type="HOGENOM" id="CLU_030805_9_1_6"/>
<evidence type="ECO:0000259" key="2">
    <source>
        <dbReference type="SMART" id="SM00852"/>
    </source>
</evidence>